<gene>
    <name evidence="1" type="ORF">AAHA92_12084</name>
</gene>
<name>A0ABD1HJV5_SALDI</name>
<sequence>MFFFFPKSIFSLSALAYAASLKSQPLFLSLLYLKICLTKFVINTSRLPHSKSFLQPPHHNPQPPAAITTTSSPRRLCFRHRRLPAVPSSVATLLSFPTGCFLWGWRNAVEVTGKPFPVILWRRSSIHDMTNVNNGNGDVSVPQVPITGVGMYGPPTMGQPIIGPLVSTVCTPVNLPPPPHLAYGVGAPVHVHCGIGAPVHGPVVPGAPMNMVSVPYLVQQMSGHR</sequence>
<reference evidence="1 2" key="1">
    <citation type="submission" date="2024-06" db="EMBL/GenBank/DDBJ databases">
        <title>A chromosome level genome sequence of Diviner's sage (Salvia divinorum).</title>
        <authorList>
            <person name="Ford S.A."/>
            <person name="Ro D.-K."/>
            <person name="Ness R.W."/>
            <person name="Phillips M.A."/>
        </authorList>
    </citation>
    <scope>NUCLEOTIDE SEQUENCE [LARGE SCALE GENOMIC DNA]</scope>
    <source>
        <strain evidence="1">SAF-2024a</strain>
        <tissue evidence="1">Leaf</tissue>
    </source>
</reference>
<dbReference type="Proteomes" id="UP001567538">
    <property type="component" value="Unassembled WGS sequence"/>
</dbReference>
<protein>
    <submittedName>
        <fullName evidence="1">Transcription factor SRM1</fullName>
    </submittedName>
</protein>
<dbReference type="AlphaFoldDB" id="A0ABD1HJV5"/>
<proteinExistence type="predicted"/>
<evidence type="ECO:0000313" key="2">
    <source>
        <dbReference type="Proteomes" id="UP001567538"/>
    </source>
</evidence>
<evidence type="ECO:0000313" key="1">
    <source>
        <dbReference type="EMBL" id="KAL1556467.1"/>
    </source>
</evidence>
<keyword evidence="2" id="KW-1185">Reference proteome</keyword>
<dbReference type="EMBL" id="JBEAFC010000005">
    <property type="protein sequence ID" value="KAL1556467.1"/>
    <property type="molecule type" value="Genomic_DNA"/>
</dbReference>
<accession>A0ABD1HJV5</accession>
<comment type="caution">
    <text evidence="1">The sequence shown here is derived from an EMBL/GenBank/DDBJ whole genome shotgun (WGS) entry which is preliminary data.</text>
</comment>
<organism evidence="1 2">
    <name type="scientific">Salvia divinorum</name>
    <name type="common">Maria pastora</name>
    <name type="synonym">Diviner's sage</name>
    <dbReference type="NCBI Taxonomy" id="28513"/>
    <lineage>
        <taxon>Eukaryota</taxon>
        <taxon>Viridiplantae</taxon>
        <taxon>Streptophyta</taxon>
        <taxon>Embryophyta</taxon>
        <taxon>Tracheophyta</taxon>
        <taxon>Spermatophyta</taxon>
        <taxon>Magnoliopsida</taxon>
        <taxon>eudicotyledons</taxon>
        <taxon>Gunneridae</taxon>
        <taxon>Pentapetalae</taxon>
        <taxon>asterids</taxon>
        <taxon>lamiids</taxon>
        <taxon>Lamiales</taxon>
        <taxon>Lamiaceae</taxon>
        <taxon>Nepetoideae</taxon>
        <taxon>Mentheae</taxon>
        <taxon>Salviinae</taxon>
        <taxon>Salvia</taxon>
        <taxon>Salvia subgen. Calosphace</taxon>
    </lineage>
</organism>